<feature type="signal peptide" evidence="3">
    <location>
        <begin position="1"/>
        <end position="18"/>
    </location>
</feature>
<evidence type="ECO:0000256" key="2">
    <source>
        <dbReference type="ARBA" id="ARBA00022729"/>
    </source>
</evidence>
<feature type="domain" description="Periplasmic binding protein" evidence="4">
    <location>
        <begin position="47"/>
        <end position="322"/>
    </location>
</feature>
<dbReference type="Proteomes" id="UP001300096">
    <property type="component" value="Unassembled WGS sequence"/>
</dbReference>
<evidence type="ECO:0000256" key="1">
    <source>
        <dbReference type="ARBA" id="ARBA00004196"/>
    </source>
</evidence>
<dbReference type="PANTHER" id="PTHR30036:SF1">
    <property type="entry name" value="D-XYLOSE-BINDING PERIPLASMIC PROTEIN"/>
    <property type="match status" value="1"/>
</dbReference>
<dbReference type="RefSeq" id="WP_247630793.1">
    <property type="nucleotide sequence ID" value="NZ_JAHWXN010000002.1"/>
</dbReference>
<gene>
    <name evidence="5" type="ORF">KZC51_14765</name>
</gene>
<evidence type="ECO:0000313" key="5">
    <source>
        <dbReference type="EMBL" id="MCK2037392.1"/>
    </source>
</evidence>
<keyword evidence="2 3" id="KW-0732">Signal</keyword>
<dbReference type="PANTHER" id="PTHR30036">
    <property type="entry name" value="D-XYLOSE-BINDING PERIPLASMIC PROTEIN"/>
    <property type="match status" value="1"/>
</dbReference>
<evidence type="ECO:0000313" key="6">
    <source>
        <dbReference type="Proteomes" id="UP001300096"/>
    </source>
</evidence>
<dbReference type="Gene3D" id="3.40.50.2300">
    <property type="match status" value="2"/>
</dbReference>
<accession>A0ABT0FH53</accession>
<dbReference type="InterPro" id="IPR025997">
    <property type="entry name" value="SBP_2_dom"/>
</dbReference>
<evidence type="ECO:0000259" key="4">
    <source>
        <dbReference type="Pfam" id="PF13407"/>
    </source>
</evidence>
<dbReference type="Pfam" id="PF13407">
    <property type="entry name" value="Peripla_BP_4"/>
    <property type="match status" value="1"/>
</dbReference>
<comment type="subcellular location">
    <subcellularLocation>
        <location evidence="1">Cell envelope</location>
    </subcellularLocation>
</comment>
<sequence length="371" mass="39095">MKKILLSATALVVAGAFALTGCSSERGGTGSGAGEETAKGFAADATIGVALPDKTSENWVLAGQLFTDGLEKAGFKADVQYAPASNTVAEQQNQIQAMVTGGAKVIIIGAKDGKQLTTQVEAARDAGVTVIAYDRLIENTEAVDYYVAFDNFKVGELQGQALLDGLAERAGHDAPYNIELFSGSPDDANSAVFFDGAMKVLQPKIDDGTLKVVSGQTEIAQTATEGWKPENAQRRMDSILTSTYSSETLDGVLSPNDTLARAIITSVQGAGKPVPVVTGQDSEVESVKSIMEGIQYSTINKDTTLLVEQSIKMVGQLQKGEKVDVNDTESYDNGKKVVPAYLLEPIIVTKANAADAYANVPSLLEIVKSFQ</sequence>
<organism evidence="5 6">
    <name type="scientific">Microbacterium croceum</name>
    <dbReference type="NCBI Taxonomy" id="2851645"/>
    <lineage>
        <taxon>Bacteria</taxon>
        <taxon>Bacillati</taxon>
        <taxon>Actinomycetota</taxon>
        <taxon>Actinomycetes</taxon>
        <taxon>Micrococcales</taxon>
        <taxon>Microbacteriaceae</taxon>
        <taxon>Microbacterium</taxon>
    </lineage>
</organism>
<comment type="caution">
    <text evidence="5">The sequence shown here is derived from an EMBL/GenBank/DDBJ whole genome shotgun (WGS) entry which is preliminary data.</text>
</comment>
<reference evidence="5 6" key="1">
    <citation type="submission" date="2021-06" db="EMBL/GenBank/DDBJ databases">
        <title>Genome-based taxonomic framework of Microbacterium strains isolated from marine environment, the description of four new species and reclassification of four preexisting species.</title>
        <authorList>
            <person name="Lee S.D."/>
            <person name="Kim S.-M."/>
            <person name="Byeon Y.-S."/>
            <person name="Yang H.L."/>
            <person name="Kim I.S."/>
        </authorList>
    </citation>
    <scope>NUCLEOTIDE SEQUENCE [LARGE SCALE GENOMIC DNA]</scope>
    <source>
        <strain evidence="5 6">SSW1-49</strain>
    </source>
</reference>
<dbReference type="EMBL" id="JAHWXN010000002">
    <property type="protein sequence ID" value="MCK2037392.1"/>
    <property type="molecule type" value="Genomic_DNA"/>
</dbReference>
<proteinExistence type="predicted"/>
<dbReference type="SUPFAM" id="SSF53822">
    <property type="entry name" value="Periplasmic binding protein-like I"/>
    <property type="match status" value="1"/>
</dbReference>
<evidence type="ECO:0000256" key="3">
    <source>
        <dbReference type="SAM" id="SignalP"/>
    </source>
</evidence>
<feature type="chain" id="PRO_5047332123" evidence="3">
    <location>
        <begin position="19"/>
        <end position="371"/>
    </location>
</feature>
<protein>
    <submittedName>
        <fullName evidence="5">Sugar-binding protein</fullName>
    </submittedName>
</protein>
<dbReference type="InterPro" id="IPR050555">
    <property type="entry name" value="Bact_Solute-Bind_Prot2"/>
</dbReference>
<dbReference type="CDD" id="cd19994">
    <property type="entry name" value="PBP1_ChvE"/>
    <property type="match status" value="1"/>
</dbReference>
<dbReference type="PROSITE" id="PS51257">
    <property type="entry name" value="PROKAR_LIPOPROTEIN"/>
    <property type="match status" value="1"/>
</dbReference>
<dbReference type="InterPro" id="IPR028082">
    <property type="entry name" value="Peripla_BP_I"/>
</dbReference>
<name>A0ABT0FH53_9MICO</name>
<keyword evidence="6" id="KW-1185">Reference proteome</keyword>